<dbReference type="InterPro" id="IPR025161">
    <property type="entry name" value="IS402-like_dom"/>
</dbReference>
<accession>A0A5C4W589</accession>
<feature type="region of interest" description="Disordered" evidence="1">
    <location>
        <begin position="45"/>
        <end position="74"/>
    </location>
</feature>
<feature type="compositionally biased region" description="Basic and acidic residues" evidence="1">
    <location>
        <begin position="95"/>
        <end position="109"/>
    </location>
</feature>
<feature type="compositionally biased region" description="Basic residues" evidence="1">
    <location>
        <begin position="64"/>
        <end position="74"/>
    </location>
</feature>
<feature type="region of interest" description="Disordered" evidence="1">
    <location>
        <begin position="86"/>
        <end position="109"/>
    </location>
</feature>
<protein>
    <submittedName>
        <fullName evidence="3">Transposase</fullName>
    </submittedName>
</protein>
<organism evidence="3 4">
    <name type="scientific">Nonomuraea phyllanthi</name>
    <dbReference type="NCBI Taxonomy" id="2219224"/>
    <lineage>
        <taxon>Bacteria</taxon>
        <taxon>Bacillati</taxon>
        <taxon>Actinomycetota</taxon>
        <taxon>Actinomycetes</taxon>
        <taxon>Streptosporangiales</taxon>
        <taxon>Streptosporangiaceae</taxon>
        <taxon>Nonomuraea</taxon>
    </lineage>
</organism>
<reference evidence="3 4" key="1">
    <citation type="submission" date="2019-10" db="EMBL/GenBank/DDBJ databases">
        <title>Nonomuraea sp. nov., isolated from Phyllanthus amarus.</title>
        <authorList>
            <person name="Klykleung N."/>
            <person name="Tanasupawat S."/>
        </authorList>
    </citation>
    <scope>NUCLEOTIDE SEQUENCE [LARGE SCALE GENOMIC DNA]</scope>
    <source>
        <strain evidence="3 4">PA1-10</strain>
    </source>
</reference>
<sequence>MPPWRDVPERCGSWRTVHGLFRRRQRAGIWQQILTRWQAMAGARGPDRLAGQGGLHHLPDPSAHRRRLPARRAPGRATWWSAIRVPRPVPGRPRTRPETRPRRQDLPAF</sequence>
<feature type="domain" description="Insertion element IS402-like" evidence="2">
    <location>
        <begin position="3"/>
        <end position="33"/>
    </location>
</feature>
<dbReference type="Proteomes" id="UP000312512">
    <property type="component" value="Unassembled WGS sequence"/>
</dbReference>
<dbReference type="RefSeq" id="WP_139633885.1">
    <property type="nucleotide sequence ID" value="NZ_VDLX02000011.1"/>
</dbReference>
<keyword evidence="4" id="KW-1185">Reference proteome</keyword>
<evidence type="ECO:0000313" key="3">
    <source>
        <dbReference type="EMBL" id="KAB8192078.1"/>
    </source>
</evidence>
<dbReference type="AlphaFoldDB" id="A0A5C4W589"/>
<evidence type="ECO:0000313" key="4">
    <source>
        <dbReference type="Proteomes" id="UP000312512"/>
    </source>
</evidence>
<dbReference type="OrthoDB" id="4546548at2"/>
<evidence type="ECO:0000256" key="1">
    <source>
        <dbReference type="SAM" id="MobiDB-lite"/>
    </source>
</evidence>
<gene>
    <name evidence="3" type="ORF">FH608_029310</name>
</gene>
<comment type="caution">
    <text evidence="3">The sequence shown here is derived from an EMBL/GenBank/DDBJ whole genome shotgun (WGS) entry which is preliminary data.</text>
</comment>
<name>A0A5C4W589_9ACTN</name>
<dbReference type="Pfam" id="PF13340">
    <property type="entry name" value="DUF4096"/>
    <property type="match status" value="1"/>
</dbReference>
<proteinExistence type="predicted"/>
<evidence type="ECO:0000259" key="2">
    <source>
        <dbReference type="Pfam" id="PF13340"/>
    </source>
</evidence>
<dbReference type="EMBL" id="VDLX02000011">
    <property type="protein sequence ID" value="KAB8192078.1"/>
    <property type="molecule type" value="Genomic_DNA"/>
</dbReference>